<evidence type="ECO:0000313" key="1">
    <source>
        <dbReference type="EMBL" id="ALE09884.1"/>
    </source>
</evidence>
<evidence type="ECO:0008006" key="3">
    <source>
        <dbReference type="Google" id="ProtNLM"/>
    </source>
</evidence>
<dbReference type="AlphaFoldDB" id="A0A0M4M481"/>
<name>A0A0M4M481_BIFLI</name>
<dbReference type="Proteomes" id="UP000067206">
    <property type="component" value="Chromosome"/>
</dbReference>
<evidence type="ECO:0000313" key="2">
    <source>
        <dbReference type="Proteomes" id="UP000067206"/>
    </source>
</evidence>
<gene>
    <name evidence="1" type="ORF">RY67_1876</name>
</gene>
<protein>
    <recommendedName>
        <fullName evidence="3">DUF559 domain-containing protein</fullName>
    </recommendedName>
</protein>
<sequence length="297" mass="34039">MNNAVHGYNHQGDGMESYAYNTFFTLDEARDLAQKTLEQCRARSMRTSQELCFSHGTRLQLAGMTATLNYKPNYDPNKLHVTVSGAERLSNLTETQCHYWGHGIDQTMIDDLIAVVSVEQALCQIAQFVDVESMVIALDWATCRNEHLKQTTKDKISLFLADIGRFPGIRLFRKALSLCRENTDSPQESILRLESVKRGLPELEVNAPIYLPLQNKEVVVDMVYPNDHVILEYDGRYHYDRNRWEGDIEKRNNLSFAGYKTFPATRRTFATTQNLDEYFRIVGSAIAEYRNTGSFSQ</sequence>
<reference evidence="1 2" key="1">
    <citation type="submission" date="2014-12" db="EMBL/GenBank/DDBJ databases">
        <title>Complete genome sequence of Bifidobacterium longum subsp. infantis BT1.</title>
        <authorList>
            <person name="Kim J.F."/>
            <person name="Kwak M.-J."/>
        </authorList>
    </citation>
    <scope>NUCLEOTIDE SEQUENCE [LARGE SCALE GENOMIC DNA]</scope>
    <source>
        <strain evidence="1 2">BT1</strain>
    </source>
</reference>
<accession>A0A0M4M481</accession>
<organism evidence="1 2">
    <name type="scientific">Bifidobacterium longum subsp. infantis</name>
    <dbReference type="NCBI Taxonomy" id="1682"/>
    <lineage>
        <taxon>Bacteria</taxon>
        <taxon>Bacillati</taxon>
        <taxon>Actinomycetota</taxon>
        <taxon>Actinomycetes</taxon>
        <taxon>Bifidobacteriales</taxon>
        <taxon>Bifidobacteriaceae</taxon>
        <taxon>Bifidobacterium</taxon>
    </lineage>
</organism>
<dbReference type="PATRIC" id="fig|1682.24.peg.1831"/>
<dbReference type="EMBL" id="CP010411">
    <property type="protein sequence ID" value="ALE09884.1"/>
    <property type="molecule type" value="Genomic_DNA"/>
</dbReference>
<proteinExistence type="predicted"/>